<dbReference type="InterPro" id="IPR032675">
    <property type="entry name" value="LRR_dom_sf"/>
</dbReference>
<evidence type="ECO:0000313" key="2">
    <source>
        <dbReference type="Proteomes" id="UP000287166"/>
    </source>
</evidence>
<dbReference type="InParanoid" id="A0A401GCC7"/>
<dbReference type="RefSeq" id="XP_027610742.1">
    <property type="nucleotide sequence ID" value="XM_027754941.1"/>
</dbReference>
<dbReference type="InterPro" id="IPR036047">
    <property type="entry name" value="F-box-like_dom_sf"/>
</dbReference>
<evidence type="ECO:0000313" key="1">
    <source>
        <dbReference type="EMBL" id="GBE79829.1"/>
    </source>
</evidence>
<protein>
    <recommendedName>
        <fullName evidence="3">F-box domain-containing protein</fullName>
    </recommendedName>
</protein>
<keyword evidence="2" id="KW-1185">Reference proteome</keyword>
<reference evidence="1 2" key="1">
    <citation type="journal article" date="2018" name="Sci. Rep.">
        <title>Genome sequence of the cauliflower mushroom Sparassis crispa (Hanabiratake) and its association with beneficial usage.</title>
        <authorList>
            <person name="Kiyama R."/>
            <person name="Furutani Y."/>
            <person name="Kawaguchi K."/>
            <person name="Nakanishi T."/>
        </authorList>
    </citation>
    <scope>NUCLEOTIDE SEQUENCE [LARGE SCALE GENOMIC DNA]</scope>
</reference>
<dbReference type="SUPFAM" id="SSF81383">
    <property type="entry name" value="F-box domain"/>
    <property type="match status" value="1"/>
</dbReference>
<gene>
    <name evidence="1" type="ORF">SCP_0210300</name>
</gene>
<dbReference type="STRING" id="139825.A0A401GCC7"/>
<name>A0A401GCC7_9APHY</name>
<dbReference type="EMBL" id="BFAD01000002">
    <property type="protein sequence ID" value="GBE79829.1"/>
    <property type="molecule type" value="Genomic_DNA"/>
</dbReference>
<comment type="caution">
    <text evidence="1">The sequence shown here is derived from an EMBL/GenBank/DDBJ whole genome shotgun (WGS) entry which is preliminary data.</text>
</comment>
<dbReference type="OrthoDB" id="2785713at2759"/>
<accession>A0A401GCC7</accession>
<proteinExistence type="predicted"/>
<dbReference type="AlphaFoldDB" id="A0A401GCC7"/>
<dbReference type="CDD" id="cd09917">
    <property type="entry name" value="F-box_SF"/>
    <property type="match status" value="1"/>
</dbReference>
<dbReference type="Gene3D" id="3.80.10.10">
    <property type="entry name" value="Ribonuclease Inhibitor"/>
    <property type="match status" value="1"/>
</dbReference>
<evidence type="ECO:0008006" key="3">
    <source>
        <dbReference type="Google" id="ProtNLM"/>
    </source>
</evidence>
<organism evidence="1 2">
    <name type="scientific">Sparassis crispa</name>
    <dbReference type="NCBI Taxonomy" id="139825"/>
    <lineage>
        <taxon>Eukaryota</taxon>
        <taxon>Fungi</taxon>
        <taxon>Dikarya</taxon>
        <taxon>Basidiomycota</taxon>
        <taxon>Agaricomycotina</taxon>
        <taxon>Agaricomycetes</taxon>
        <taxon>Polyporales</taxon>
        <taxon>Sparassidaceae</taxon>
        <taxon>Sparassis</taxon>
    </lineage>
</organism>
<sequence>MLLLSLNDDVLAEILSFILSPLDALRFAQTCRYAYDVAMPRRLSEVIIKNPRQLLSFCHFVLADPKYRPICMRTLALYSTSTFFSAMQHELAEMLQRARFLRSLAVLDLESLLCSDHLRKVLFSLPHLQHINFSNIGGWSLRLLAEMVSRPHHVRLGPFDPPSRSSLLGNVLKRFAESLEILQIWIPGGLIQGLDCGVVYSHVHTLKLNGSQDREPISLPRLAQIFPNLKRLVCSASYRFSAENGPIWDSLDEVDAQYPIDIPTRVRSLVARNYRNDNNRDILNMLWRTSPAMLTCMMYPDAVLEMVQAAPGWKLKCLYLKLIGFVYGQKALALASYDTTGICDMSEYAEDDIGGRLVRAACALRAFPLVALSLCTGIAVMQIDRVARHVTSVIPTLEYVKIDDSAWYRVVSRPGPDMLPSLVLLSEAETYVLEQWMFTLGHS</sequence>
<dbReference type="Proteomes" id="UP000287166">
    <property type="component" value="Unassembled WGS sequence"/>
</dbReference>
<dbReference type="GeneID" id="38776746"/>